<comment type="caution">
    <text evidence="1">The sequence shown here is derived from an EMBL/GenBank/DDBJ whole genome shotgun (WGS) entry which is preliminary data.</text>
</comment>
<reference evidence="1 2" key="1">
    <citation type="submission" date="2017-05" db="EMBL/GenBank/DDBJ databases">
        <title>The genome sequence of Geobacillus thermocatenulatus DSM 730.</title>
        <authorList>
            <person name="Ramaloko W.T."/>
            <person name="Koen N."/>
            <person name="Polliack S."/>
            <person name="Aliyu H."/>
            <person name="Lebre P."/>
            <person name="Mohr T."/>
            <person name="Oswald F."/>
            <person name="Zwick M."/>
            <person name="Neumann A."/>
            <person name="Syldatk C."/>
            <person name="Cowan D."/>
            <person name="De Maayer P."/>
        </authorList>
    </citation>
    <scope>NUCLEOTIDE SEQUENCE [LARGE SCALE GENOMIC DNA]</scope>
    <source>
        <strain evidence="1 2">BGSC 93A1</strain>
    </source>
</reference>
<proteinExistence type="predicted"/>
<dbReference type="Proteomes" id="UP000198378">
    <property type="component" value="Unassembled WGS sequence"/>
</dbReference>
<dbReference type="KEGG" id="gtm:GT3921_10705"/>
<dbReference type="EMBL" id="NEWK01000002">
    <property type="protein sequence ID" value="OXB85862.1"/>
    <property type="molecule type" value="Genomic_DNA"/>
</dbReference>
<name>A0A226Q2G1_9BACL</name>
<dbReference type="AlphaFoldDB" id="A0A226Q2G1"/>
<evidence type="ECO:0000313" key="1">
    <source>
        <dbReference type="EMBL" id="OXB85862.1"/>
    </source>
</evidence>
<protein>
    <submittedName>
        <fullName evidence="1">Permease</fullName>
    </submittedName>
</protein>
<gene>
    <name evidence="1" type="ORF">B9L19_09615</name>
</gene>
<evidence type="ECO:0000313" key="2">
    <source>
        <dbReference type="Proteomes" id="UP000198378"/>
    </source>
</evidence>
<dbReference type="RefSeq" id="WP_025950648.1">
    <property type="nucleotide sequence ID" value="NZ_CP018058.1"/>
</dbReference>
<dbReference type="InterPro" id="IPR009323">
    <property type="entry name" value="DUF979"/>
</dbReference>
<accession>A0A226Q2G1</accession>
<sequence>MWLSIETVYIFLGIVVVLGSMWTFADRQNPKRFTSGVFYFLYGVTLLFGSIIPPFYTGLLVLVMVAIVGTGGLKLGSYQEATREERSRHRDRLKHRLFIPALLIPILTVIGVTWLKNVKVGNAYLFDPKNVTLVSLGLATFVALLVSMAMTRSTPFMAVKESRRLLETIGWAALLPQMLATLGTIFTTAGVGVAVSNLVKAIIPTHSLFWIVAAYCIGMALFTMIMGNAFAAFPVMTAGIAVPLLIKQFGVDANHVAALGMFSGYCGTLMTPMAANFNIVPAALLDLKDKNHVIRVQVPTALILLAFNIAAMYVVTLIDL</sequence>
<keyword evidence="2" id="KW-1185">Reference proteome</keyword>
<dbReference type="Pfam" id="PF06166">
    <property type="entry name" value="DUF979"/>
    <property type="match status" value="1"/>
</dbReference>
<organism evidence="1 2">
    <name type="scientific">Geobacillus thermocatenulatus</name>
    <dbReference type="NCBI Taxonomy" id="33938"/>
    <lineage>
        <taxon>Bacteria</taxon>
        <taxon>Bacillati</taxon>
        <taxon>Bacillota</taxon>
        <taxon>Bacilli</taxon>
        <taxon>Bacillales</taxon>
        <taxon>Anoxybacillaceae</taxon>
        <taxon>Geobacillus</taxon>
        <taxon>Geobacillus thermoleovorans group</taxon>
    </lineage>
</organism>